<dbReference type="SUPFAM" id="SSF52540">
    <property type="entry name" value="P-loop containing nucleoside triphosphate hydrolases"/>
    <property type="match status" value="1"/>
</dbReference>
<protein>
    <submittedName>
        <fullName evidence="5">ABC transporter ATP-binding protein</fullName>
    </submittedName>
</protein>
<dbReference type="Gene3D" id="3.40.50.300">
    <property type="entry name" value="P-loop containing nucleotide triphosphate hydrolases"/>
    <property type="match status" value="1"/>
</dbReference>
<dbReference type="Proteomes" id="UP001165092">
    <property type="component" value="Unassembled WGS sequence"/>
</dbReference>
<dbReference type="PANTHER" id="PTHR42781:SF4">
    <property type="entry name" value="SPERMIDINE_PUTRESCINE IMPORT ATP-BINDING PROTEIN POTA"/>
    <property type="match status" value="1"/>
</dbReference>
<dbReference type="InterPro" id="IPR008995">
    <property type="entry name" value="Mo/tungstate-bd_C_term_dom"/>
</dbReference>
<dbReference type="InterPro" id="IPR003439">
    <property type="entry name" value="ABC_transporter-like_ATP-bd"/>
</dbReference>
<evidence type="ECO:0000313" key="6">
    <source>
        <dbReference type="Proteomes" id="UP001165092"/>
    </source>
</evidence>
<dbReference type="EMBL" id="BSQG01000005">
    <property type="protein sequence ID" value="GLU49089.1"/>
    <property type="molecule type" value="Genomic_DNA"/>
</dbReference>
<dbReference type="SMART" id="SM00382">
    <property type="entry name" value="AAA"/>
    <property type="match status" value="1"/>
</dbReference>
<dbReference type="SUPFAM" id="SSF50331">
    <property type="entry name" value="MOP-like"/>
    <property type="match status" value="1"/>
</dbReference>
<proteinExistence type="predicted"/>
<keyword evidence="6" id="KW-1185">Reference proteome</keyword>
<dbReference type="GO" id="GO:0043190">
    <property type="term" value="C:ATP-binding cassette (ABC) transporter complex"/>
    <property type="evidence" value="ECO:0007669"/>
    <property type="project" value="InterPro"/>
</dbReference>
<evidence type="ECO:0000256" key="2">
    <source>
        <dbReference type="ARBA" id="ARBA00022741"/>
    </source>
</evidence>
<dbReference type="FunFam" id="3.40.50.300:FF:000133">
    <property type="entry name" value="Spermidine/putrescine import ATP-binding protein PotA"/>
    <property type="match status" value="1"/>
</dbReference>
<dbReference type="GO" id="GO:0022857">
    <property type="term" value="F:transmembrane transporter activity"/>
    <property type="evidence" value="ECO:0007669"/>
    <property type="project" value="InterPro"/>
</dbReference>
<dbReference type="GO" id="GO:0016887">
    <property type="term" value="F:ATP hydrolysis activity"/>
    <property type="evidence" value="ECO:0007669"/>
    <property type="project" value="InterPro"/>
</dbReference>
<dbReference type="InterPro" id="IPR003593">
    <property type="entry name" value="AAA+_ATPase"/>
</dbReference>
<dbReference type="GO" id="GO:0005524">
    <property type="term" value="F:ATP binding"/>
    <property type="evidence" value="ECO:0007669"/>
    <property type="project" value="UniProtKB-KW"/>
</dbReference>
<evidence type="ECO:0000259" key="4">
    <source>
        <dbReference type="PROSITE" id="PS50893"/>
    </source>
</evidence>
<evidence type="ECO:0000313" key="5">
    <source>
        <dbReference type="EMBL" id="GLU49089.1"/>
    </source>
</evidence>
<dbReference type="PROSITE" id="PS00211">
    <property type="entry name" value="ABC_TRANSPORTER_1"/>
    <property type="match status" value="1"/>
</dbReference>
<dbReference type="PANTHER" id="PTHR42781">
    <property type="entry name" value="SPERMIDINE/PUTRESCINE IMPORT ATP-BINDING PROTEIN POTA"/>
    <property type="match status" value="1"/>
</dbReference>
<comment type="caution">
    <text evidence="5">The sequence shown here is derived from an EMBL/GenBank/DDBJ whole genome shotgun (WGS) entry which is preliminary data.</text>
</comment>
<sequence length="358" mass="38773">MELIGLGKSYGPETAVAGVDLAVEHGELIAILGASGSGKSTLLKMVAGFEGPSRGRILLHGQDVSSLSPADREIGMVVQNYALFPHLSVARNVEYGLRMRKWPKRERAERVAEMLERMRLSALGDRLPRQLSGGQQQRVAIARALAYSPRIMLMDEPLGALDKALKQDLVEEIHRVHREFATTILYVTHDREEAMTLADRVVLMRDGRMAACAPVEELYLRPPTAYAAGFFSGANLVPARVVDRVEGRARVEIGGRTLDTTCPVDPLGSPVTAAVRPVCVVLDPPDDAWALEGEVTDRLFLGDSVQLKLAYSDADTSGVVSCLLPATAPGLPGAVGEKVRFGFTPDTARIVPDDQETR</sequence>
<dbReference type="Pfam" id="PF00005">
    <property type="entry name" value="ABC_tran"/>
    <property type="match status" value="1"/>
</dbReference>
<dbReference type="InterPro" id="IPR027417">
    <property type="entry name" value="P-loop_NTPase"/>
</dbReference>
<reference evidence="5" key="1">
    <citation type="submission" date="2023-02" db="EMBL/GenBank/DDBJ databases">
        <title>Nocardiopsis ansamitocini NBRC 112285.</title>
        <authorList>
            <person name="Ichikawa N."/>
            <person name="Sato H."/>
            <person name="Tonouchi N."/>
        </authorList>
    </citation>
    <scope>NUCLEOTIDE SEQUENCE</scope>
    <source>
        <strain evidence="5">NBRC 112285</strain>
    </source>
</reference>
<dbReference type="Pfam" id="PF08402">
    <property type="entry name" value="TOBE_2"/>
    <property type="match status" value="1"/>
</dbReference>
<gene>
    <name evidence="5" type="ORF">Nans01_34400</name>
</gene>
<organism evidence="5 6">
    <name type="scientific">Nocardiopsis ansamitocini</name>
    <dbReference type="NCBI Taxonomy" id="1670832"/>
    <lineage>
        <taxon>Bacteria</taxon>
        <taxon>Bacillati</taxon>
        <taxon>Actinomycetota</taxon>
        <taxon>Actinomycetes</taxon>
        <taxon>Streptosporangiales</taxon>
        <taxon>Nocardiopsidaceae</taxon>
        <taxon>Nocardiopsis</taxon>
    </lineage>
</organism>
<evidence type="ECO:0000256" key="1">
    <source>
        <dbReference type="ARBA" id="ARBA00022448"/>
    </source>
</evidence>
<dbReference type="AlphaFoldDB" id="A0A9W6P8P1"/>
<feature type="domain" description="ABC transporter" evidence="4">
    <location>
        <begin position="1"/>
        <end position="231"/>
    </location>
</feature>
<accession>A0A9W6P8P1</accession>
<dbReference type="PROSITE" id="PS50893">
    <property type="entry name" value="ABC_TRANSPORTER_2"/>
    <property type="match status" value="1"/>
</dbReference>
<dbReference type="InterPro" id="IPR050093">
    <property type="entry name" value="ABC_SmlMolc_Importer"/>
</dbReference>
<keyword evidence="2" id="KW-0547">Nucleotide-binding</keyword>
<dbReference type="InterPro" id="IPR017871">
    <property type="entry name" value="ABC_transporter-like_CS"/>
</dbReference>
<keyword evidence="3 5" id="KW-0067">ATP-binding</keyword>
<dbReference type="InterPro" id="IPR013611">
    <property type="entry name" value="Transp-assoc_OB_typ2"/>
</dbReference>
<name>A0A9W6P8P1_9ACTN</name>
<keyword evidence="1" id="KW-0813">Transport</keyword>
<evidence type="ECO:0000256" key="3">
    <source>
        <dbReference type="ARBA" id="ARBA00022840"/>
    </source>
</evidence>